<accession>A0A093RNH2</accession>
<dbReference type="AlphaFoldDB" id="A0A093RNH2"/>
<dbReference type="CDD" id="cd14738">
    <property type="entry name" value="PAAR_2"/>
    <property type="match status" value="1"/>
</dbReference>
<protein>
    <recommendedName>
        <fullName evidence="3">Type VI secretion protein</fullName>
    </recommendedName>
</protein>
<organism evidence="1 2">
    <name type="scientific">Pectobacterium betavasculorum</name>
    <dbReference type="NCBI Taxonomy" id="55207"/>
    <lineage>
        <taxon>Bacteria</taxon>
        <taxon>Pseudomonadati</taxon>
        <taxon>Pseudomonadota</taxon>
        <taxon>Gammaproteobacteria</taxon>
        <taxon>Enterobacterales</taxon>
        <taxon>Pectobacteriaceae</taxon>
        <taxon>Pectobacterium</taxon>
    </lineage>
</organism>
<dbReference type="Gene3D" id="2.60.200.60">
    <property type="match status" value="2"/>
</dbReference>
<evidence type="ECO:0008006" key="3">
    <source>
        <dbReference type="Google" id="ProtNLM"/>
    </source>
</evidence>
<dbReference type="Proteomes" id="UP000032874">
    <property type="component" value="Unassembled WGS sequence"/>
</dbReference>
<sequence>MGKPVAILGHMHVCPKVEPGPVPHVGGPIIDAGQSIVTINGVPVAVVGGKAFCTGVGMPDGLVAGSSIFTIEGKSVVRMGDSCAHGGKIVQGWPTVTSD</sequence>
<dbReference type="STRING" id="55207.KP22_12405"/>
<proteinExistence type="predicted"/>
<dbReference type="RefSeq" id="WP_039324511.1">
    <property type="nucleotide sequence ID" value="NZ_JQHM01000004.1"/>
</dbReference>
<evidence type="ECO:0000313" key="2">
    <source>
        <dbReference type="Proteomes" id="UP000032874"/>
    </source>
</evidence>
<comment type="caution">
    <text evidence="1">The sequence shown here is derived from an EMBL/GenBank/DDBJ whole genome shotgun (WGS) entry which is preliminary data.</text>
</comment>
<evidence type="ECO:0000313" key="1">
    <source>
        <dbReference type="EMBL" id="KFX04692.1"/>
    </source>
</evidence>
<name>A0A093RNH2_9GAMM</name>
<dbReference type="eggNOG" id="COG4104">
    <property type="taxonomic scope" value="Bacteria"/>
</dbReference>
<dbReference type="InterPro" id="IPR008727">
    <property type="entry name" value="PAAR_motif"/>
</dbReference>
<reference evidence="1 2" key="1">
    <citation type="submission" date="2014-08" db="EMBL/GenBank/DDBJ databases">
        <title>Genome sequences of NCPPB Pectobacterium isolates.</title>
        <authorList>
            <person name="Glover R.H."/>
            <person name="Sapp M."/>
            <person name="Elphinstone J."/>
        </authorList>
    </citation>
    <scope>NUCLEOTIDE SEQUENCE [LARGE SCALE GENOMIC DNA]</scope>
    <source>
        <strain evidence="1 2">NCPPB 2795</strain>
    </source>
</reference>
<dbReference type="EMBL" id="JQHM01000004">
    <property type="protein sequence ID" value="KFX04692.1"/>
    <property type="molecule type" value="Genomic_DNA"/>
</dbReference>
<gene>
    <name evidence="1" type="ORF">KP22_12405</name>
</gene>
<dbReference type="Pfam" id="PF05488">
    <property type="entry name" value="PAAR_motif"/>
    <property type="match status" value="1"/>
</dbReference>